<feature type="domain" description="WSC" evidence="8">
    <location>
        <begin position="352"/>
        <end position="444"/>
    </location>
</feature>
<keyword evidence="6" id="KW-0325">Glycoprotein</keyword>
<evidence type="ECO:0000313" key="10">
    <source>
        <dbReference type="Proteomes" id="UP001390339"/>
    </source>
</evidence>
<evidence type="ECO:0000256" key="7">
    <source>
        <dbReference type="SAM" id="MobiDB-lite"/>
    </source>
</evidence>
<feature type="region of interest" description="Disordered" evidence="7">
    <location>
        <begin position="443"/>
        <end position="525"/>
    </location>
</feature>
<evidence type="ECO:0000256" key="4">
    <source>
        <dbReference type="ARBA" id="ARBA00022989"/>
    </source>
</evidence>
<dbReference type="Proteomes" id="UP001390339">
    <property type="component" value="Unassembled WGS sequence"/>
</dbReference>
<feature type="domain" description="WSC" evidence="8">
    <location>
        <begin position="238"/>
        <end position="330"/>
    </location>
</feature>
<feature type="compositionally biased region" description="Gly residues" evidence="7">
    <location>
        <begin position="445"/>
        <end position="454"/>
    </location>
</feature>
<dbReference type="InterPro" id="IPR002889">
    <property type="entry name" value="WSC_carb-bd"/>
</dbReference>
<dbReference type="PANTHER" id="PTHR24269:SF16">
    <property type="entry name" value="PROTEIN SLG1"/>
    <property type="match status" value="1"/>
</dbReference>
<dbReference type="EMBL" id="JAPCWZ010000003">
    <property type="protein sequence ID" value="KAK8874593.1"/>
    <property type="molecule type" value="Genomic_DNA"/>
</dbReference>
<evidence type="ECO:0000259" key="8">
    <source>
        <dbReference type="PROSITE" id="PS51212"/>
    </source>
</evidence>
<keyword evidence="4" id="KW-1133">Transmembrane helix</keyword>
<name>A0ABR2JAI4_9PEZI</name>
<dbReference type="SMART" id="SM00321">
    <property type="entry name" value="WSC"/>
    <property type="match status" value="2"/>
</dbReference>
<gene>
    <name evidence="9" type="ORF">PGQ11_005107</name>
</gene>
<accession>A0ABR2JAI4</accession>
<evidence type="ECO:0000256" key="6">
    <source>
        <dbReference type="ARBA" id="ARBA00023180"/>
    </source>
</evidence>
<evidence type="ECO:0000256" key="2">
    <source>
        <dbReference type="ARBA" id="ARBA00022692"/>
    </source>
</evidence>
<dbReference type="InterPro" id="IPR051836">
    <property type="entry name" value="Kremen_rcpt"/>
</dbReference>
<comment type="caution">
    <text evidence="9">The sequence shown here is derived from an EMBL/GenBank/DDBJ whole genome shotgun (WGS) entry which is preliminary data.</text>
</comment>
<keyword evidence="2" id="KW-0812">Transmembrane</keyword>
<feature type="region of interest" description="Disordered" evidence="7">
    <location>
        <begin position="170"/>
        <end position="230"/>
    </location>
</feature>
<organism evidence="9 10">
    <name type="scientific">Apiospora arundinis</name>
    <dbReference type="NCBI Taxonomy" id="335852"/>
    <lineage>
        <taxon>Eukaryota</taxon>
        <taxon>Fungi</taxon>
        <taxon>Dikarya</taxon>
        <taxon>Ascomycota</taxon>
        <taxon>Pezizomycotina</taxon>
        <taxon>Sordariomycetes</taxon>
        <taxon>Xylariomycetidae</taxon>
        <taxon>Amphisphaeriales</taxon>
        <taxon>Apiosporaceae</taxon>
        <taxon>Apiospora</taxon>
    </lineage>
</organism>
<reference evidence="9 10" key="1">
    <citation type="journal article" date="2024" name="IMA Fungus">
        <title>Apiospora arundinis, a panoply of carbohydrate-active enzymes and secondary metabolites.</title>
        <authorList>
            <person name="Sorensen T."/>
            <person name="Petersen C."/>
            <person name="Muurmann A.T."/>
            <person name="Christiansen J.V."/>
            <person name="Brundto M.L."/>
            <person name="Overgaard C.K."/>
            <person name="Boysen A.T."/>
            <person name="Wollenberg R.D."/>
            <person name="Larsen T.O."/>
            <person name="Sorensen J.L."/>
            <person name="Nielsen K.L."/>
            <person name="Sondergaard T.E."/>
        </authorList>
    </citation>
    <scope>NUCLEOTIDE SEQUENCE [LARGE SCALE GENOMIC DNA]</scope>
    <source>
        <strain evidence="9 10">AAU 773</strain>
    </source>
</reference>
<sequence>MRKSKLADYWWITTDSILESPTASPSPVQTGVATNCERWIMANAGDTCEAIMFRSNRVSNVLYDNNLILGPKGKYCDTQLLAGYWYCVGTPTITATTTGAPLTVAQTQPTAAAVGAVQKGPASASVTAAPTTTNGAKSPAASVTAASSSFLSPPTIPTAAKPATTMTSSAVTSATSAPPLTLRSSILPTTSTTAKPSGSPAPASTSSPPSSSSSPTAAATSAAAGAGGGGTAVAAPEGATYLGCASEVPGRALNQLATAGADMTIEKCLGFCADARLPLAGLEYGSECFCGTTLAPPSALGNPEACRMPCAGNKSQVCGGPSLLSVFKNGSVAAAPPPVEAATPQKVGGAAGFSYQGCYDEGKGRVLPDAMMGNDTLTVELCVAFCEGRGYGLAGVEYGRECWCGKSLQQGAVKLDEGRCGMRCKGEGSQLCGGSGAIGVYEKNGNGGGGGGGGKAKKRDENQEDEEEDEDEEEETMVLEERDEIDSNDGENETDENDVEEERPQTAVKTIRLVRRGRWGGRRHA</sequence>
<evidence type="ECO:0000256" key="3">
    <source>
        <dbReference type="ARBA" id="ARBA00022729"/>
    </source>
</evidence>
<keyword evidence="5" id="KW-0472">Membrane</keyword>
<proteinExistence type="predicted"/>
<comment type="subcellular location">
    <subcellularLocation>
        <location evidence="1">Membrane</location>
        <topology evidence="1">Single-pass membrane protein</topology>
    </subcellularLocation>
</comment>
<dbReference type="PROSITE" id="PS51212">
    <property type="entry name" value="WSC"/>
    <property type="match status" value="2"/>
</dbReference>
<dbReference type="Pfam" id="PF01822">
    <property type="entry name" value="WSC"/>
    <property type="match status" value="2"/>
</dbReference>
<feature type="compositionally biased region" description="Low complexity" evidence="7">
    <location>
        <begin position="188"/>
        <end position="224"/>
    </location>
</feature>
<dbReference type="PANTHER" id="PTHR24269">
    <property type="entry name" value="KREMEN PROTEIN"/>
    <property type="match status" value="1"/>
</dbReference>
<keyword evidence="3" id="KW-0732">Signal</keyword>
<protein>
    <recommendedName>
        <fullName evidence="8">WSC domain-containing protein</fullName>
    </recommendedName>
</protein>
<evidence type="ECO:0000256" key="1">
    <source>
        <dbReference type="ARBA" id="ARBA00004167"/>
    </source>
</evidence>
<evidence type="ECO:0000313" key="9">
    <source>
        <dbReference type="EMBL" id="KAK8874593.1"/>
    </source>
</evidence>
<keyword evidence="10" id="KW-1185">Reference proteome</keyword>
<feature type="compositionally biased region" description="Basic residues" evidence="7">
    <location>
        <begin position="512"/>
        <end position="525"/>
    </location>
</feature>
<feature type="compositionally biased region" description="Acidic residues" evidence="7">
    <location>
        <begin position="462"/>
        <end position="501"/>
    </location>
</feature>
<evidence type="ECO:0000256" key="5">
    <source>
        <dbReference type="ARBA" id="ARBA00023136"/>
    </source>
</evidence>